<feature type="compositionally biased region" description="Low complexity" evidence="1">
    <location>
        <begin position="8"/>
        <end position="20"/>
    </location>
</feature>
<feature type="region of interest" description="Disordered" evidence="1">
    <location>
        <begin position="1"/>
        <end position="124"/>
    </location>
</feature>
<feature type="compositionally biased region" description="Pro residues" evidence="1">
    <location>
        <begin position="101"/>
        <end position="116"/>
    </location>
</feature>
<evidence type="ECO:0000313" key="3">
    <source>
        <dbReference type="Proteomes" id="UP000765509"/>
    </source>
</evidence>
<keyword evidence="3" id="KW-1185">Reference proteome</keyword>
<dbReference type="Proteomes" id="UP000765509">
    <property type="component" value="Unassembled WGS sequence"/>
</dbReference>
<reference evidence="2" key="1">
    <citation type="submission" date="2021-03" db="EMBL/GenBank/DDBJ databases">
        <title>Draft genome sequence of rust myrtle Austropuccinia psidii MF-1, a brazilian biotype.</title>
        <authorList>
            <person name="Quecine M.C."/>
            <person name="Pachon D.M.R."/>
            <person name="Bonatelli M.L."/>
            <person name="Correr F.H."/>
            <person name="Franceschini L.M."/>
            <person name="Leite T.F."/>
            <person name="Margarido G.R.A."/>
            <person name="Almeida C.A."/>
            <person name="Ferrarezi J.A."/>
            <person name="Labate C.A."/>
        </authorList>
    </citation>
    <scope>NUCLEOTIDE SEQUENCE</scope>
    <source>
        <strain evidence="2">MF-1</strain>
    </source>
</reference>
<dbReference type="AlphaFoldDB" id="A0A9Q3FUV9"/>
<proteinExistence type="predicted"/>
<gene>
    <name evidence="2" type="ORF">O181_085354</name>
</gene>
<comment type="caution">
    <text evidence="2">The sequence shown here is derived from an EMBL/GenBank/DDBJ whole genome shotgun (WGS) entry which is preliminary data.</text>
</comment>
<organism evidence="2 3">
    <name type="scientific">Austropuccinia psidii MF-1</name>
    <dbReference type="NCBI Taxonomy" id="1389203"/>
    <lineage>
        <taxon>Eukaryota</taxon>
        <taxon>Fungi</taxon>
        <taxon>Dikarya</taxon>
        <taxon>Basidiomycota</taxon>
        <taxon>Pucciniomycotina</taxon>
        <taxon>Pucciniomycetes</taxon>
        <taxon>Pucciniales</taxon>
        <taxon>Sphaerophragmiaceae</taxon>
        <taxon>Austropuccinia</taxon>
    </lineage>
</organism>
<sequence>MGFKWKKQNQPNSPQQDSPIPSLPHKQSLRQPTPGPSGTQWSEDLLCSKPPKTPIPGPSPSSKPHEDVPTCEPEPEVAPTQSMEEPFALPTPSSPLTIHPLDPPSLPVPLRAPVPRSPHSHNDARQEFTNSQLTLMIPNRILLMNCQLLHMIPFVDALGIPGGTKIPPCPGTGGLSKGGHHWDSLQIFRKIKFKKNAFFPLFIFCNTFF</sequence>
<evidence type="ECO:0000256" key="1">
    <source>
        <dbReference type="SAM" id="MobiDB-lite"/>
    </source>
</evidence>
<feature type="compositionally biased region" description="Pro residues" evidence="1">
    <location>
        <begin position="51"/>
        <end position="61"/>
    </location>
</feature>
<protein>
    <submittedName>
        <fullName evidence="2">Uncharacterized protein</fullName>
    </submittedName>
</protein>
<evidence type="ECO:0000313" key="2">
    <source>
        <dbReference type="EMBL" id="MBW0545639.1"/>
    </source>
</evidence>
<dbReference type="EMBL" id="AVOT02050584">
    <property type="protein sequence ID" value="MBW0545639.1"/>
    <property type="molecule type" value="Genomic_DNA"/>
</dbReference>
<name>A0A9Q3FUV9_9BASI</name>
<accession>A0A9Q3FUV9</accession>